<reference evidence="2 3" key="1">
    <citation type="submission" date="2024-01" db="EMBL/GenBank/DDBJ databases">
        <title>Genomic insights into the taxonomy and metabolism of the cyanobacterium Pannus brasiliensis CCIBt3594.</title>
        <authorList>
            <person name="Machado M."/>
            <person name="Botero N.B."/>
            <person name="Andreote A.P.D."/>
            <person name="Feitosa A.M.T."/>
            <person name="Popin R."/>
            <person name="Sivonen K."/>
            <person name="Fiore M.F."/>
        </authorList>
    </citation>
    <scope>NUCLEOTIDE SEQUENCE [LARGE SCALE GENOMIC DNA]</scope>
    <source>
        <strain evidence="2 3">CCIBt3594</strain>
    </source>
</reference>
<organism evidence="2 3">
    <name type="scientific">Pannus brasiliensis CCIBt3594</name>
    <dbReference type="NCBI Taxonomy" id="1427578"/>
    <lineage>
        <taxon>Bacteria</taxon>
        <taxon>Bacillati</taxon>
        <taxon>Cyanobacteriota</taxon>
        <taxon>Cyanophyceae</taxon>
        <taxon>Oscillatoriophycideae</taxon>
        <taxon>Chroococcales</taxon>
        <taxon>Microcystaceae</taxon>
        <taxon>Pannus</taxon>
    </lineage>
</organism>
<dbReference type="Proteomes" id="UP001328733">
    <property type="component" value="Unassembled WGS sequence"/>
</dbReference>
<feature type="domain" description="MAE-28990/MAE-18760-like HEPN" evidence="1">
    <location>
        <begin position="6"/>
        <end position="237"/>
    </location>
</feature>
<dbReference type="RefSeq" id="WP_332864650.1">
    <property type="nucleotide sequence ID" value="NZ_JBAFSM010000013.1"/>
</dbReference>
<evidence type="ECO:0000313" key="3">
    <source>
        <dbReference type="Proteomes" id="UP001328733"/>
    </source>
</evidence>
<dbReference type="Pfam" id="PF18737">
    <property type="entry name" value="HEPN_MAE_28990"/>
    <property type="match status" value="1"/>
</dbReference>
<sequence length="243" mass="28101">MDDFRNAFEERLQEIEVYLDLLDSLEREVQGGSPRLGQNGTIITMQQQKILYSCVYLQLYNLVESTVTRCLDAVSTTIVYHRHQPKDLSNSFRGEWVRFIARTHTDLTPDNRLQYALELCDHLVDARPITPSFKIEKGGGGNWADEEIYDLICRRLCLPWRVDSDVQSAIKRPFRDGKGALASIKNIRNELAHGSRSFSECGENVTVSDLRHLTRWTADYLRAIVDCFKTSIDNREYLLPDRR</sequence>
<keyword evidence="3" id="KW-1185">Reference proteome</keyword>
<gene>
    <name evidence="2" type="ORF">V0288_08550</name>
</gene>
<proteinExistence type="predicted"/>
<dbReference type="EMBL" id="JBAFSM010000013">
    <property type="protein sequence ID" value="MEG3437166.1"/>
    <property type="molecule type" value="Genomic_DNA"/>
</dbReference>
<comment type="caution">
    <text evidence="2">The sequence shown here is derived from an EMBL/GenBank/DDBJ whole genome shotgun (WGS) entry which is preliminary data.</text>
</comment>
<name>A0AAW9QUV7_9CHRO</name>
<accession>A0AAW9QUV7</accession>
<dbReference type="AlphaFoldDB" id="A0AAW9QUV7"/>
<dbReference type="InterPro" id="IPR040788">
    <property type="entry name" value="HEPN_MAE_28990"/>
</dbReference>
<evidence type="ECO:0000313" key="2">
    <source>
        <dbReference type="EMBL" id="MEG3437166.1"/>
    </source>
</evidence>
<evidence type="ECO:0000259" key="1">
    <source>
        <dbReference type="Pfam" id="PF18737"/>
    </source>
</evidence>
<protein>
    <submittedName>
        <fullName evidence="2">MAE_28990/MAE_18760 family HEPN-like nuclease</fullName>
    </submittedName>
</protein>